<keyword evidence="5" id="KW-1185">Reference proteome</keyword>
<dbReference type="Gene3D" id="3.40.50.300">
    <property type="entry name" value="P-loop containing nucleotide triphosphate hydrolases"/>
    <property type="match status" value="1"/>
</dbReference>
<dbReference type="InterPro" id="IPR056681">
    <property type="entry name" value="DUF7779"/>
</dbReference>
<dbReference type="Proteomes" id="UP000809587">
    <property type="component" value="Unassembled WGS sequence"/>
</dbReference>
<protein>
    <submittedName>
        <fullName evidence="4">Tetratricopeptide repeat protein</fullName>
    </submittedName>
</protein>
<keyword evidence="1" id="KW-0812">Transmembrane</keyword>
<evidence type="ECO:0000259" key="2">
    <source>
        <dbReference type="Pfam" id="PF00931"/>
    </source>
</evidence>
<accession>A0ABS2J5A9</accession>
<dbReference type="InterPro" id="IPR027417">
    <property type="entry name" value="P-loop_NTPase"/>
</dbReference>
<dbReference type="PANTHER" id="PTHR46082:SF6">
    <property type="entry name" value="AAA+ ATPASE DOMAIN-CONTAINING PROTEIN-RELATED"/>
    <property type="match status" value="1"/>
</dbReference>
<dbReference type="Pfam" id="PF13424">
    <property type="entry name" value="TPR_12"/>
    <property type="match status" value="2"/>
</dbReference>
<dbReference type="InterPro" id="IPR011990">
    <property type="entry name" value="TPR-like_helical_dom_sf"/>
</dbReference>
<reference evidence="4 5" key="1">
    <citation type="submission" date="2021-02" db="EMBL/GenBank/DDBJ databases">
        <authorList>
            <person name="Lee D.-H."/>
        </authorList>
    </citation>
    <scope>NUCLEOTIDE SEQUENCE [LARGE SCALE GENOMIC DNA]</scope>
    <source>
        <strain evidence="4 5">MMS20-R2-29</strain>
    </source>
</reference>
<feature type="transmembrane region" description="Helical" evidence="1">
    <location>
        <begin position="14"/>
        <end position="32"/>
    </location>
</feature>
<feature type="domain" description="DUF7779" evidence="3">
    <location>
        <begin position="355"/>
        <end position="441"/>
    </location>
</feature>
<proteinExistence type="predicted"/>
<comment type="caution">
    <text evidence="4">The sequence shown here is derived from an EMBL/GenBank/DDBJ whole genome shotgun (WGS) entry which is preliminary data.</text>
</comment>
<dbReference type="EMBL" id="JAFEUO010000001">
    <property type="protein sequence ID" value="MBM7081534.1"/>
    <property type="molecule type" value="Genomic_DNA"/>
</dbReference>
<evidence type="ECO:0000313" key="4">
    <source>
        <dbReference type="EMBL" id="MBM7081534.1"/>
    </source>
</evidence>
<keyword evidence="1" id="KW-0472">Membrane</keyword>
<dbReference type="InterPro" id="IPR053137">
    <property type="entry name" value="NLR-like"/>
</dbReference>
<feature type="transmembrane region" description="Helical" evidence="1">
    <location>
        <begin position="52"/>
        <end position="71"/>
    </location>
</feature>
<dbReference type="RefSeq" id="WP_204956855.1">
    <property type="nucleotide sequence ID" value="NZ_JAFEUO010000001.1"/>
</dbReference>
<evidence type="ECO:0000259" key="3">
    <source>
        <dbReference type="Pfam" id="PF25000"/>
    </source>
</evidence>
<dbReference type="SUPFAM" id="SSF52540">
    <property type="entry name" value="P-loop containing nucleoside triphosphate hydrolases"/>
    <property type="match status" value="1"/>
</dbReference>
<keyword evidence="1" id="KW-1133">Transmembrane helix</keyword>
<dbReference type="Gene3D" id="1.25.40.10">
    <property type="entry name" value="Tetratricopeptide repeat domain"/>
    <property type="match status" value="1"/>
</dbReference>
<feature type="domain" description="NB-ARC" evidence="2">
    <location>
        <begin position="126"/>
        <end position="243"/>
    </location>
</feature>
<organism evidence="4 5">
    <name type="scientific">Micromonospora humidisoli</name>
    <dbReference type="NCBI Taxonomy" id="2807622"/>
    <lineage>
        <taxon>Bacteria</taxon>
        <taxon>Bacillati</taxon>
        <taxon>Actinomycetota</taxon>
        <taxon>Actinomycetes</taxon>
        <taxon>Micromonosporales</taxon>
        <taxon>Micromonosporaceae</taxon>
        <taxon>Micromonospora</taxon>
    </lineage>
</organism>
<name>A0ABS2J5A9_9ACTN</name>
<dbReference type="Pfam" id="PF00931">
    <property type="entry name" value="NB-ARC"/>
    <property type="match status" value="1"/>
</dbReference>
<sequence>MGEVFRRRPPGRRVVVLLVAALLAAAVAIVLLRRPADGTTLRPGWAGTEQAGWIAGIISAVFSLVGTVAAVQALRVGRSDRAPATGRLVQVGRVPQSASWFQDRRAQLDLTRVARTGRTAVLTQVLSGMGGVGKTQLAAQFARRLAHTGELDLLVWITAISRDAILAGYAQAARQLHLVDPTVDPEQAASTLLNWCERTDHRWLVVLDNLDTPAHAAGWWPPANRHGRTIVTTRRRDAVLAAEGRVLVEVGLFSEVEAAGYLHRAIADPGRLAEAGQLAADLGHLPLAVAQAAAFIRDRGLDCAGYRRLLTDRRRRLDELVPQPDALPDDHRATVAATWSLSIDVADAAVPTGLARPVLNLVALLDPNGVPTALLTTAPVLAYLSDARGADGAVTTDVDDVDRALHNLHRLNLITHDPHGGALRAHALVQRATRDQLVEKQLARITRVAAGALLSRWPETETRPAVSQAFRANAVALHDHVGDLLLANDLHDVLIRLYSSLGEAGLVRAACAGSEQAIADSARLNGPDHTATLAFRLLHAFYQGRAGDAARAAEEFTTLTADCVRVLGPDAHLTLTTRHNIAFWRGEAGDPAGAAEATAEVLADRLRVNGPDHPETLNTRGSLAWLQGEAGEHAEAVVALRELLADCRRLLGPEHHVTLKARSGLAFQLGASGDHAAAVTETRTLIADYTRILGVEHPLTLTAHRNLAWWQGCTGDPQGATEALEELLATCLRVFGSDHRLTADATDALTYWRQHEQSDIISDE</sequence>
<dbReference type="SUPFAM" id="SSF48452">
    <property type="entry name" value="TPR-like"/>
    <property type="match status" value="1"/>
</dbReference>
<evidence type="ECO:0000313" key="5">
    <source>
        <dbReference type="Proteomes" id="UP000809587"/>
    </source>
</evidence>
<evidence type="ECO:0000256" key="1">
    <source>
        <dbReference type="SAM" id="Phobius"/>
    </source>
</evidence>
<dbReference type="Pfam" id="PF25000">
    <property type="entry name" value="DUF7779"/>
    <property type="match status" value="1"/>
</dbReference>
<gene>
    <name evidence="4" type="ORF">JQN84_03115</name>
</gene>
<dbReference type="PANTHER" id="PTHR46082">
    <property type="entry name" value="ATP/GTP-BINDING PROTEIN-RELATED"/>
    <property type="match status" value="1"/>
</dbReference>
<dbReference type="InterPro" id="IPR002182">
    <property type="entry name" value="NB-ARC"/>
</dbReference>